<dbReference type="InterPro" id="IPR002104">
    <property type="entry name" value="Integrase_catalytic"/>
</dbReference>
<dbReference type="PANTHER" id="PTHR30349:SF64">
    <property type="entry name" value="PROPHAGE INTEGRASE INTD-RELATED"/>
    <property type="match status" value="1"/>
</dbReference>
<organism evidence="2 3">
    <name type="scientific">Hoylesella nanceiensis</name>
    <dbReference type="NCBI Taxonomy" id="425941"/>
    <lineage>
        <taxon>Bacteria</taxon>
        <taxon>Pseudomonadati</taxon>
        <taxon>Bacteroidota</taxon>
        <taxon>Bacteroidia</taxon>
        <taxon>Bacteroidales</taxon>
        <taxon>Prevotellaceae</taxon>
        <taxon>Hoylesella</taxon>
    </lineage>
</organism>
<dbReference type="PROSITE" id="PS51898">
    <property type="entry name" value="TYR_RECOMBINASE"/>
    <property type="match status" value="1"/>
</dbReference>
<reference evidence="2 3" key="1">
    <citation type="submission" date="2021-07" db="EMBL/GenBank/DDBJ databases">
        <title>Genomic diversity and antimicrobial resistance of Prevotella spp. isolated from chronic lung disease airways.</title>
        <authorList>
            <person name="Webb K.A."/>
            <person name="Olagoke O.S."/>
            <person name="Baird T."/>
            <person name="Neill J."/>
            <person name="Pham A."/>
            <person name="Wells T.J."/>
            <person name="Ramsay K.A."/>
            <person name="Bell S.C."/>
            <person name="Sarovich D.S."/>
            <person name="Price E.P."/>
        </authorList>
    </citation>
    <scope>NUCLEOTIDE SEQUENCE [LARGE SCALE GENOMIC DNA]</scope>
    <source>
        <strain evidence="2 3">SCHI0011.S.12</strain>
    </source>
</reference>
<evidence type="ECO:0000313" key="2">
    <source>
        <dbReference type="EMBL" id="MBW4770046.1"/>
    </source>
</evidence>
<dbReference type="Pfam" id="PF00589">
    <property type="entry name" value="Phage_integrase"/>
    <property type="match status" value="1"/>
</dbReference>
<dbReference type="Pfam" id="PF17293">
    <property type="entry name" value="Arm-DNA-bind_5"/>
    <property type="match status" value="1"/>
</dbReference>
<feature type="domain" description="Tyr recombinase" evidence="1">
    <location>
        <begin position="219"/>
        <end position="391"/>
    </location>
</feature>
<gene>
    <name evidence="2" type="ORF">KZO38_09805</name>
</gene>
<protein>
    <submittedName>
        <fullName evidence="2">Site-specific integrase</fullName>
    </submittedName>
</protein>
<name>A0ABS6YER0_9BACT</name>
<sequence length="422" mass="48308">MKSIFRTSFYLRSNYLNKEGKASVMMRIHLNGERVALGTTGVSVDPEMWDSTLGKVRGRTKETLATNAQLTSISTDLQVIFQRLEFSEELSLERIKSEYLGKREAMETVLSLFTKYNNDMYAQIGCGVSKANYRKFDICKRHFTNFLEIKYARTDLNAIELTPIVIHDFDVYLRTIVGQSFNTAIKTLKTFKTVIIFGRKAGVFNHDPFLNIHFKTKRVDRGFLTDEEIDTIMHKEFATQRLVNVRDIFLFSCFTGLAYVDVANLTADNIITMDGKQWIVTARKKTDTLSHILLLDIPKMIIEKYAGCAKNGRLIPILSNQRMNSYLKEIADVCGINKNLTFHMARHTFATMMLTKGVPVESVSKMLGHSSITTTQLYARITNKKIENDMLMVSKKLDKFNFVNSPSTKVTKQYYTKKNSTI</sequence>
<accession>A0ABS6YER0</accession>
<dbReference type="RefSeq" id="WP_219482250.1">
    <property type="nucleotide sequence ID" value="NZ_JAHXCT010000008.1"/>
</dbReference>
<dbReference type="PANTHER" id="PTHR30349">
    <property type="entry name" value="PHAGE INTEGRASE-RELATED"/>
    <property type="match status" value="1"/>
</dbReference>
<dbReference type="InterPro" id="IPR050090">
    <property type="entry name" value="Tyrosine_recombinase_XerCD"/>
</dbReference>
<dbReference type="Proteomes" id="UP000788426">
    <property type="component" value="Unassembled WGS sequence"/>
</dbReference>
<comment type="caution">
    <text evidence="2">The sequence shown here is derived from an EMBL/GenBank/DDBJ whole genome shotgun (WGS) entry which is preliminary data.</text>
</comment>
<dbReference type="InterPro" id="IPR035386">
    <property type="entry name" value="Arm-DNA-bind_5"/>
</dbReference>
<dbReference type="Pfam" id="PF13102">
    <property type="entry name" value="Phage_int_SAM_5"/>
    <property type="match status" value="1"/>
</dbReference>
<proteinExistence type="predicted"/>
<dbReference type="EMBL" id="JAHXCT010000008">
    <property type="protein sequence ID" value="MBW4770046.1"/>
    <property type="molecule type" value="Genomic_DNA"/>
</dbReference>
<evidence type="ECO:0000313" key="3">
    <source>
        <dbReference type="Proteomes" id="UP000788426"/>
    </source>
</evidence>
<evidence type="ECO:0000259" key="1">
    <source>
        <dbReference type="PROSITE" id="PS51898"/>
    </source>
</evidence>
<keyword evidence="3" id="KW-1185">Reference proteome</keyword>
<dbReference type="InterPro" id="IPR025269">
    <property type="entry name" value="SAM-like_dom"/>
</dbReference>
<dbReference type="CDD" id="cd01185">
    <property type="entry name" value="INTN1_C_like"/>
    <property type="match status" value="1"/>
</dbReference>